<evidence type="ECO:0000313" key="4">
    <source>
        <dbReference type="Proteomes" id="UP000318801"/>
    </source>
</evidence>
<evidence type="ECO:0000313" key="3">
    <source>
        <dbReference type="EMBL" id="TPW30973.1"/>
    </source>
</evidence>
<feature type="region of interest" description="Disordered" evidence="1">
    <location>
        <begin position="644"/>
        <end position="701"/>
    </location>
</feature>
<feature type="region of interest" description="Disordered" evidence="1">
    <location>
        <begin position="895"/>
        <end position="946"/>
    </location>
</feature>
<dbReference type="InterPro" id="IPR002477">
    <property type="entry name" value="Peptidoglycan-bd-like"/>
</dbReference>
<accession>A0A506U9C3</accession>
<sequence>MMEKSMRTERTGERSSLDSLNRTIEGLESRLSALMSTDEHMPEHRAEYRPENRQEYRNEVRRSRSQLEEEFSRREPPRSQQYRDDLARSENAQAEMQEIARALRDMRVLVRQDFTLSLKSELSALHEALSDISERAGSRRLDEETRNELARIAGGIDWLITHQTPEDDPRLMAEFDHLKELLTGLASARAVERVELRVSDLQDQLRDFSPQKIDANIAALNDGLIEIGDRLDRDTSRRSLTEIEGRLTALASAMEKLCTHYPLSERRFDEQFYDLGRRIEDIGQTLNRLQAGTSYKRDSDLTRIEQKLSTLSDQVTTIERSANNNRAAERAVVERLEAHAYRLEQLGKGGDYSRLENRVEQLAGLLEKQLRQPAYPAELSRAIEALSHKVDSFDPERTGDRIMKQLSALDLSGKPVTFDFSETERRISEKLDAIDLGATEKRLAARFDTIDLDGLEGRLSDQLSAVAAGLQTGRSAGEEKAMERLQQQVAELTTMVGRPAPTLPLDDMERRIGERIDGLMASNDDYIIEAARHAAEEALRNHTAGSDPAVNEQLAVLGALVNDLKQLETMSRTGAGEVEISDIHATLNRIAGRLDTLEGDHDDIKPVADQERPRSSFAVLDAIFAANGDDDEMNDPQQQLKVDEANQADGETVSADPGRKRTSLPTLDAIFAGDKDESEQPATVEAPRATEAAAAEPVQSAETADVLSIISRVRAQQLAKQRSNEPPARAEIGSARKREPGRPAGLKHVESNTVPRQDLIAAARRAARSATSHSAEAMNGAGGRKDKKDGDDDSAPAGKAESARFRRPVFLAVGAVLLAIMALPAGGQLVSRVLKSAPEAPSNAATNIGSADAPAAPAQPARTEIIRAPAITAPMAADGVQPGFNADAKTPDATAFNMNGPDKNIVTGSIRPDQPLTDQTAETANEKPEGEISAKTAPAASDTADTAQVTATATAHDDTVINSKTVLDTLAATAEKPVPEKAPALAIPDGLGPAPLVAAAKADDPRAFYEIAGLYQAGTALPKDLNAARAWFQQAADGGLTPADFQLGSIYEKGIGTAANPVRAVDYYRKAAQAGNVSAMHNLAVMLANGASGTQNFAEADRWFEEAANHGVSDSQFNLAILYARGAGVAQDLVLSYKWFAIAAEGGDMVAEARRDEVAAALSKSELTQARKAVHDFHAEAINASANTVDIPWDWQQPRPLTEKERQNVVSQVQSLLNQAGFDAGPVDGLMGAKTAAAVMAYQRSLDLPANGDVTPELLDRLKSGKSA</sequence>
<evidence type="ECO:0000256" key="1">
    <source>
        <dbReference type="SAM" id="MobiDB-lite"/>
    </source>
</evidence>
<dbReference type="Gene3D" id="1.25.40.10">
    <property type="entry name" value="Tetratricopeptide repeat domain"/>
    <property type="match status" value="1"/>
</dbReference>
<dbReference type="SUPFAM" id="SSF81901">
    <property type="entry name" value="HCP-like"/>
    <property type="match status" value="1"/>
</dbReference>
<feature type="compositionally biased region" description="Basic and acidic residues" evidence="1">
    <location>
        <begin position="37"/>
        <end position="88"/>
    </location>
</feature>
<feature type="region of interest" description="Disordered" evidence="1">
    <location>
        <begin position="716"/>
        <end position="801"/>
    </location>
</feature>
<dbReference type="Pfam" id="PF08238">
    <property type="entry name" value="Sel1"/>
    <property type="match status" value="4"/>
</dbReference>
<feature type="domain" description="Peptidoglycan binding-like" evidence="2">
    <location>
        <begin position="1208"/>
        <end position="1262"/>
    </location>
</feature>
<protein>
    <recommendedName>
        <fullName evidence="2">Peptidoglycan binding-like domain-containing protein</fullName>
    </recommendedName>
</protein>
<dbReference type="Pfam" id="PF01471">
    <property type="entry name" value="PG_binding_1"/>
    <property type="match status" value="1"/>
</dbReference>
<dbReference type="InterPro" id="IPR052945">
    <property type="entry name" value="Mitotic_Regulator"/>
</dbReference>
<dbReference type="PANTHER" id="PTHR43628:SF1">
    <property type="entry name" value="CHITIN SYNTHASE REGULATORY FACTOR 2-RELATED"/>
    <property type="match status" value="1"/>
</dbReference>
<dbReference type="OrthoDB" id="5295703at2"/>
<evidence type="ECO:0000259" key="2">
    <source>
        <dbReference type="Pfam" id="PF01471"/>
    </source>
</evidence>
<dbReference type="InterPro" id="IPR006597">
    <property type="entry name" value="Sel1-like"/>
</dbReference>
<feature type="region of interest" description="Disordered" evidence="1">
    <location>
        <begin position="840"/>
        <end position="860"/>
    </location>
</feature>
<dbReference type="SUPFAM" id="SSF47090">
    <property type="entry name" value="PGBD-like"/>
    <property type="match status" value="1"/>
</dbReference>
<keyword evidence="4" id="KW-1185">Reference proteome</keyword>
<dbReference type="InterPro" id="IPR011990">
    <property type="entry name" value="TPR-like_helical_dom_sf"/>
</dbReference>
<proteinExistence type="predicted"/>
<name>A0A506U9C3_9HYPH</name>
<dbReference type="AlphaFoldDB" id="A0A506U9C3"/>
<dbReference type="InterPro" id="IPR036365">
    <property type="entry name" value="PGBD-like_sf"/>
</dbReference>
<dbReference type="EMBL" id="VHLG01000004">
    <property type="protein sequence ID" value="TPW30973.1"/>
    <property type="molecule type" value="Genomic_DNA"/>
</dbReference>
<dbReference type="PANTHER" id="PTHR43628">
    <property type="entry name" value="ACTIVATOR OF C KINASE PROTEIN 1-RELATED"/>
    <property type="match status" value="1"/>
</dbReference>
<organism evidence="3 4">
    <name type="scientific">Martelella alba</name>
    <dbReference type="NCBI Taxonomy" id="2590451"/>
    <lineage>
        <taxon>Bacteria</taxon>
        <taxon>Pseudomonadati</taxon>
        <taxon>Pseudomonadota</taxon>
        <taxon>Alphaproteobacteria</taxon>
        <taxon>Hyphomicrobiales</taxon>
        <taxon>Aurantimonadaceae</taxon>
        <taxon>Martelella</taxon>
    </lineage>
</organism>
<feature type="region of interest" description="Disordered" evidence="1">
    <location>
        <begin position="1"/>
        <end position="91"/>
    </location>
</feature>
<reference evidence="3 4" key="1">
    <citation type="submission" date="2019-06" db="EMBL/GenBank/DDBJ databases">
        <authorList>
            <person name="Li M."/>
        </authorList>
    </citation>
    <scope>NUCLEOTIDE SEQUENCE [LARGE SCALE GENOMIC DNA]</scope>
    <source>
        <strain evidence="3 4">BGMRC2036</strain>
    </source>
</reference>
<dbReference type="Proteomes" id="UP000318801">
    <property type="component" value="Unassembled WGS sequence"/>
</dbReference>
<feature type="compositionally biased region" description="Low complexity" evidence="1">
    <location>
        <begin position="851"/>
        <end position="860"/>
    </location>
</feature>
<feature type="compositionally biased region" description="Basic and acidic residues" evidence="1">
    <location>
        <begin position="1"/>
        <end position="16"/>
    </location>
</feature>
<feature type="compositionally biased region" description="Low complexity" evidence="1">
    <location>
        <begin position="933"/>
        <end position="946"/>
    </location>
</feature>
<feature type="compositionally biased region" description="Low complexity" evidence="1">
    <location>
        <begin position="681"/>
        <end position="701"/>
    </location>
</feature>
<dbReference type="SMART" id="SM00671">
    <property type="entry name" value="SEL1"/>
    <property type="match status" value="4"/>
</dbReference>
<comment type="caution">
    <text evidence="3">The sequence shown here is derived from an EMBL/GenBank/DDBJ whole genome shotgun (WGS) entry which is preliminary data.</text>
</comment>
<dbReference type="Gene3D" id="1.10.101.10">
    <property type="entry name" value="PGBD-like superfamily/PGBD"/>
    <property type="match status" value="1"/>
</dbReference>
<feature type="compositionally biased region" description="Low complexity" evidence="1">
    <location>
        <begin position="761"/>
        <end position="777"/>
    </location>
</feature>
<gene>
    <name evidence="3" type="ORF">FJU08_09950</name>
</gene>
<dbReference type="InterPro" id="IPR036366">
    <property type="entry name" value="PGBDSf"/>
</dbReference>